<dbReference type="SUPFAM" id="SSF52821">
    <property type="entry name" value="Rhodanese/Cell cycle control phosphatase"/>
    <property type="match status" value="1"/>
</dbReference>
<dbReference type="InterPro" id="IPR000192">
    <property type="entry name" value="Aminotrans_V_dom"/>
</dbReference>
<evidence type="ECO:0000256" key="1">
    <source>
        <dbReference type="ARBA" id="ARBA00001933"/>
    </source>
</evidence>
<dbReference type="PROSITE" id="PS00595">
    <property type="entry name" value="AA_TRANSFER_CLASS_5"/>
    <property type="match status" value="1"/>
</dbReference>
<keyword evidence="6" id="KW-0408">Iron</keyword>
<dbReference type="InterPro" id="IPR036873">
    <property type="entry name" value="Rhodanese-like_dom_sf"/>
</dbReference>
<dbReference type="InterPro" id="IPR001279">
    <property type="entry name" value="Metallo-B-lactamas"/>
</dbReference>
<dbReference type="Gene3D" id="3.90.1150.10">
    <property type="entry name" value="Aspartate Aminotransferase, domain 1"/>
    <property type="match status" value="1"/>
</dbReference>
<feature type="domain" description="Rhodanese" evidence="10">
    <location>
        <begin position="660"/>
        <end position="748"/>
    </location>
</feature>
<accession>A0A5C8LZB0</accession>
<dbReference type="GO" id="GO:0046872">
    <property type="term" value="F:metal ion binding"/>
    <property type="evidence" value="ECO:0007669"/>
    <property type="project" value="UniProtKB-KW"/>
</dbReference>
<dbReference type="Gene3D" id="3.60.15.10">
    <property type="entry name" value="Ribonuclease Z/Hydroxyacylglutathione hydrolase-like"/>
    <property type="match status" value="1"/>
</dbReference>
<comment type="catalytic activity">
    <reaction evidence="8">
        <text>(sulfur carrier)-H + L-cysteine = (sulfur carrier)-SH + L-alanine</text>
        <dbReference type="Rhea" id="RHEA:43892"/>
        <dbReference type="Rhea" id="RHEA-COMP:14737"/>
        <dbReference type="Rhea" id="RHEA-COMP:14739"/>
        <dbReference type="ChEBI" id="CHEBI:29917"/>
        <dbReference type="ChEBI" id="CHEBI:35235"/>
        <dbReference type="ChEBI" id="CHEBI:57972"/>
        <dbReference type="ChEBI" id="CHEBI:64428"/>
        <dbReference type="EC" id="2.8.1.7"/>
    </reaction>
</comment>
<reference evidence="11 12" key="1">
    <citation type="submission" date="2019-08" db="EMBL/GenBank/DDBJ databases">
        <title>Draft genome analysis of Rheinheimera tangshanensis isolated from the roots of fresh rice plants (Oryza sativa).</title>
        <authorList>
            <person name="Yu Q."/>
            <person name="Qi Y."/>
            <person name="Zhang H."/>
            <person name="Pu J."/>
        </authorList>
    </citation>
    <scope>NUCLEOTIDE SEQUENCE [LARGE SCALE GENOMIC DNA]</scope>
    <source>
        <strain evidence="11 12">JA3-B52</strain>
    </source>
</reference>
<keyword evidence="12" id="KW-1185">Reference proteome</keyword>
<dbReference type="InterPro" id="IPR015421">
    <property type="entry name" value="PyrdxlP-dep_Trfase_major"/>
</dbReference>
<dbReference type="EC" id="2.8.1.7" evidence="3"/>
<evidence type="ECO:0000256" key="8">
    <source>
        <dbReference type="ARBA" id="ARBA00050776"/>
    </source>
</evidence>
<keyword evidence="4" id="KW-0479">Metal-binding</keyword>
<keyword evidence="11" id="KW-0808">Transferase</keyword>
<dbReference type="PANTHER" id="PTHR11601:SF34">
    <property type="entry name" value="CYSTEINE DESULFURASE"/>
    <property type="match status" value="1"/>
</dbReference>
<dbReference type="Proteomes" id="UP000321814">
    <property type="component" value="Unassembled WGS sequence"/>
</dbReference>
<dbReference type="SUPFAM" id="SSF56281">
    <property type="entry name" value="Metallo-hydrolase/oxidoreductase"/>
    <property type="match status" value="1"/>
</dbReference>
<dbReference type="SMART" id="SM00849">
    <property type="entry name" value="Lactamase_B"/>
    <property type="match status" value="1"/>
</dbReference>
<dbReference type="Gene3D" id="3.40.640.10">
    <property type="entry name" value="Type I PLP-dependent aspartate aminotransferase-like (Major domain)"/>
    <property type="match status" value="1"/>
</dbReference>
<evidence type="ECO:0000259" key="10">
    <source>
        <dbReference type="PROSITE" id="PS50206"/>
    </source>
</evidence>
<dbReference type="Gene3D" id="3.40.250.10">
    <property type="entry name" value="Rhodanese-like domain"/>
    <property type="match status" value="1"/>
</dbReference>
<comment type="similarity">
    <text evidence="2">Belongs to the class-V pyridoxal-phosphate-dependent aminotransferase family. NifS/IscS subfamily.</text>
</comment>
<dbReference type="Pfam" id="PF00581">
    <property type="entry name" value="Rhodanese"/>
    <property type="match status" value="1"/>
</dbReference>
<dbReference type="Pfam" id="PF00266">
    <property type="entry name" value="Aminotran_5"/>
    <property type="match status" value="1"/>
</dbReference>
<keyword evidence="5" id="KW-0663">Pyridoxal phosphate</keyword>
<comment type="cofactor">
    <cofactor evidence="1 9">
        <name>pyridoxal 5'-phosphate</name>
        <dbReference type="ChEBI" id="CHEBI:597326"/>
    </cofactor>
</comment>
<dbReference type="InterPro" id="IPR015422">
    <property type="entry name" value="PyrdxlP-dep_Trfase_small"/>
</dbReference>
<evidence type="ECO:0000256" key="5">
    <source>
        <dbReference type="ARBA" id="ARBA00022898"/>
    </source>
</evidence>
<proteinExistence type="inferred from homology"/>
<dbReference type="RefSeq" id="WP_147903701.1">
    <property type="nucleotide sequence ID" value="NZ_BAAAGC010000008.1"/>
</dbReference>
<evidence type="ECO:0000256" key="9">
    <source>
        <dbReference type="RuleBase" id="RU004504"/>
    </source>
</evidence>
<dbReference type="GO" id="GO:0031071">
    <property type="term" value="F:cysteine desulfurase activity"/>
    <property type="evidence" value="ECO:0007669"/>
    <property type="project" value="UniProtKB-EC"/>
</dbReference>
<dbReference type="InterPro" id="IPR015424">
    <property type="entry name" value="PyrdxlP-dep_Trfase"/>
</dbReference>
<dbReference type="InterPro" id="IPR036866">
    <property type="entry name" value="RibonucZ/Hydroxyglut_hydro"/>
</dbReference>
<protein>
    <recommendedName>
        <fullName evidence="3">cysteine desulfurase</fullName>
        <ecNumber evidence="3">2.8.1.7</ecNumber>
    </recommendedName>
</protein>
<evidence type="ECO:0000256" key="4">
    <source>
        <dbReference type="ARBA" id="ARBA00022723"/>
    </source>
</evidence>
<dbReference type="EMBL" id="VRLR01000003">
    <property type="protein sequence ID" value="TXK81543.1"/>
    <property type="molecule type" value="Genomic_DNA"/>
</dbReference>
<comment type="caution">
    <text evidence="11">The sequence shown here is derived from an EMBL/GenBank/DDBJ whole genome shotgun (WGS) entry which is preliminary data.</text>
</comment>
<evidence type="ECO:0000256" key="2">
    <source>
        <dbReference type="ARBA" id="ARBA00006490"/>
    </source>
</evidence>
<sequence length="748" mass="81386">MQKPAVRPQEIYLDNNATTPVLACAAQAVQHTMQQCFGNPSSSHSTGIKAKVELETTRQLARQLVGAGSGDIVFTSGATEGIQSSIFSALLHARMSGKTGPAYTLLYGATEHKAVPQSLEHWNHVLQLGARIKAIPVDQHGVLDFEFIRTELPNTLLICTMAANNETGVKQDLVALQQLIRSVAPQVLWMVDCVQALGKMPLQLEHMTIDYAPFSGHKLYAPKGIGFLYVREGTPYQPLLAGGGQESGLRSGTENLPGIAALKAIFQQLKLKEDSVFQSEPQLWAYREQLLSALRRVFPDLVLNSDKPYIVPTTINFSVPGFASKDIMDLFDAAGIRVSSGSACSSKIPTSFVLNAMGLPLWRSQGAIRLSFGPAMTVGECQQACQAILALKTVVNSCCLVLSDASSTELQPVTGLVQLKHEDLCSYLLVSADTSEVIIIDAVLPLASRIAQLVQGHQFKVRAILDTHVHKDHPSARPELATLLADLLDKVPTDVLGWPLAAPLLQMGAYQLESLATPGHSPEAVTIVVTQHHQQKFAFVGDFILPGGTGRLDLPGGDTKAFRLSLRALDQKLESHTLLLSSHDYAQRFFTRWDLMLQEQPVLQQVLHTEATPELWLSDLQRQTQWLQQQAGHFCGVVEVCASDATAVIDKHQIAALIQQHPNLQIWDVREPHEQAAGALSVYLPDLVCKEVPLSALVQQVTEQQTATPQPLLLVCRSGNRSLLAAKVLNRAGFDLVFNLKGGVALLA</sequence>
<dbReference type="Gene3D" id="1.10.260.50">
    <property type="match status" value="1"/>
</dbReference>
<dbReference type="PANTHER" id="PTHR11601">
    <property type="entry name" value="CYSTEINE DESULFURYLASE FAMILY MEMBER"/>
    <property type="match status" value="1"/>
</dbReference>
<dbReference type="InterPro" id="IPR001763">
    <property type="entry name" value="Rhodanese-like_dom"/>
</dbReference>
<dbReference type="OrthoDB" id="9808002at2"/>
<dbReference type="GO" id="GO:0008483">
    <property type="term" value="F:transaminase activity"/>
    <property type="evidence" value="ECO:0007669"/>
    <property type="project" value="UniProtKB-KW"/>
</dbReference>
<dbReference type="InterPro" id="IPR020578">
    <property type="entry name" value="Aminotrans_V_PyrdxlP_BS"/>
</dbReference>
<dbReference type="SUPFAM" id="SSF53383">
    <property type="entry name" value="PLP-dependent transferases"/>
    <property type="match status" value="1"/>
</dbReference>
<dbReference type="AlphaFoldDB" id="A0A5C8LZB0"/>
<keyword evidence="11" id="KW-0032">Aminotransferase</keyword>
<evidence type="ECO:0000313" key="11">
    <source>
        <dbReference type="EMBL" id="TXK81543.1"/>
    </source>
</evidence>
<evidence type="ECO:0000256" key="7">
    <source>
        <dbReference type="ARBA" id="ARBA00023014"/>
    </source>
</evidence>
<keyword evidence="7" id="KW-0411">Iron-sulfur</keyword>
<organism evidence="11 12">
    <name type="scientific">Rheinheimera tangshanensis</name>
    <dbReference type="NCBI Taxonomy" id="400153"/>
    <lineage>
        <taxon>Bacteria</taxon>
        <taxon>Pseudomonadati</taxon>
        <taxon>Pseudomonadota</taxon>
        <taxon>Gammaproteobacteria</taxon>
        <taxon>Chromatiales</taxon>
        <taxon>Chromatiaceae</taxon>
        <taxon>Rheinheimera</taxon>
    </lineage>
</organism>
<gene>
    <name evidence="11" type="ORF">FU839_06425</name>
</gene>
<evidence type="ECO:0000256" key="3">
    <source>
        <dbReference type="ARBA" id="ARBA00012239"/>
    </source>
</evidence>
<dbReference type="CDD" id="cd00158">
    <property type="entry name" value="RHOD"/>
    <property type="match status" value="1"/>
</dbReference>
<dbReference type="PROSITE" id="PS50206">
    <property type="entry name" value="RHODANESE_3"/>
    <property type="match status" value="1"/>
</dbReference>
<name>A0A5C8LZB0_9GAMM</name>
<evidence type="ECO:0000256" key="6">
    <source>
        <dbReference type="ARBA" id="ARBA00023004"/>
    </source>
</evidence>
<evidence type="ECO:0000313" key="12">
    <source>
        <dbReference type="Proteomes" id="UP000321814"/>
    </source>
</evidence>
<dbReference type="GO" id="GO:0051536">
    <property type="term" value="F:iron-sulfur cluster binding"/>
    <property type="evidence" value="ECO:0007669"/>
    <property type="project" value="UniProtKB-KW"/>
</dbReference>